<sequence>MDGDSGSENPKERADHSDAILRIDRDHNSSAGSDDLGGLLEAVKRAKDALNMESTHFEALDGAFSQHQAAYTMVNETYAGHNFEGDYSYDL</sequence>
<feature type="non-terminal residue" evidence="1">
    <location>
        <position position="91"/>
    </location>
</feature>
<keyword evidence="2" id="KW-1185">Reference proteome</keyword>
<organism evidence="1 2">
    <name type="scientific">Spiromyces aspiralis</name>
    <dbReference type="NCBI Taxonomy" id="68401"/>
    <lineage>
        <taxon>Eukaryota</taxon>
        <taxon>Fungi</taxon>
        <taxon>Fungi incertae sedis</taxon>
        <taxon>Zoopagomycota</taxon>
        <taxon>Kickxellomycotina</taxon>
        <taxon>Kickxellomycetes</taxon>
        <taxon>Kickxellales</taxon>
        <taxon>Kickxellaceae</taxon>
        <taxon>Spiromyces</taxon>
    </lineage>
</organism>
<comment type="caution">
    <text evidence="1">The sequence shown here is derived from an EMBL/GenBank/DDBJ whole genome shotgun (WGS) entry which is preliminary data.</text>
</comment>
<name>A0ACC1H8F8_9FUNG</name>
<dbReference type="Proteomes" id="UP001145114">
    <property type="component" value="Unassembled WGS sequence"/>
</dbReference>
<evidence type="ECO:0000313" key="2">
    <source>
        <dbReference type="Proteomes" id="UP001145114"/>
    </source>
</evidence>
<protein>
    <submittedName>
        <fullName evidence="1">Uncharacterized protein</fullName>
    </submittedName>
</protein>
<gene>
    <name evidence="1" type="ORF">EV182_008419</name>
</gene>
<evidence type="ECO:0000313" key="1">
    <source>
        <dbReference type="EMBL" id="KAJ1670106.1"/>
    </source>
</evidence>
<proteinExistence type="predicted"/>
<dbReference type="EMBL" id="JAMZIH010009458">
    <property type="protein sequence ID" value="KAJ1670106.1"/>
    <property type="molecule type" value="Genomic_DNA"/>
</dbReference>
<reference evidence="1" key="1">
    <citation type="submission" date="2022-06" db="EMBL/GenBank/DDBJ databases">
        <title>Phylogenomic reconstructions and comparative analyses of Kickxellomycotina fungi.</title>
        <authorList>
            <person name="Reynolds N.K."/>
            <person name="Stajich J.E."/>
            <person name="Barry K."/>
            <person name="Grigoriev I.V."/>
            <person name="Crous P."/>
            <person name="Smith M.E."/>
        </authorList>
    </citation>
    <scope>NUCLEOTIDE SEQUENCE</scope>
    <source>
        <strain evidence="1">RSA 2271</strain>
    </source>
</reference>
<accession>A0ACC1H8F8</accession>